<evidence type="ECO:0000256" key="4">
    <source>
        <dbReference type="ARBA" id="ARBA00022807"/>
    </source>
</evidence>
<keyword evidence="5" id="KW-0800">Toxin</keyword>
<dbReference type="Gene3D" id="3.40.420.10">
    <property type="entry name" value="Ricin (A subunit), domain 1"/>
    <property type="match status" value="1"/>
</dbReference>
<name>A0A0E0LWG6_ORYPU</name>
<reference evidence="8" key="1">
    <citation type="submission" date="2015-04" db="UniProtKB">
        <authorList>
            <consortium name="EnsemblPlants"/>
        </authorList>
    </citation>
    <scope>IDENTIFICATION</scope>
</reference>
<keyword evidence="5" id="KW-0652">Protein synthesis inhibitor</keyword>
<evidence type="ECO:0000256" key="6">
    <source>
        <dbReference type="SAM" id="MobiDB-lite"/>
    </source>
</evidence>
<organism evidence="8">
    <name type="scientific">Oryza punctata</name>
    <name type="common">Red rice</name>
    <dbReference type="NCBI Taxonomy" id="4537"/>
    <lineage>
        <taxon>Eukaryota</taxon>
        <taxon>Viridiplantae</taxon>
        <taxon>Streptophyta</taxon>
        <taxon>Embryophyta</taxon>
        <taxon>Tracheophyta</taxon>
        <taxon>Spermatophyta</taxon>
        <taxon>Magnoliopsida</taxon>
        <taxon>Liliopsida</taxon>
        <taxon>Poales</taxon>
        <taxon>Poaceae</taxon>
        <taxon>BOP clade</taxon>
        <taxon>Oryzoideae</taxon>
        <taxon>Oryzeae</taxon>
        <taxon>Oryzinae</taxon>
        <taxon>Oryza</taxon>
    </lineage>
</organism>
<dbReference type="Gene3D" id="3.40.395.10">
    <property type="entry name" value="Adenoviral Proteinase, Chain A"/>
    <property type="match status" value="1"/>
</dbReference>
<keyword evidence="5" id="KW-0611">Plant defense</keyword>
<dbReference type="SUPFAM" id="SSF54001">
    <property type="entry name" value="Cysteine proteinases"/>
    <property type="match status" value="1"/>
</dbReference>
<dbReference type="GO" id="GO:0090729">
    <property type="term" value="F:toxin activity"/>
    <property type="evidence" value="ECO:0007669"/>
    <property type="project" value="UniProtKB-KW"/>
</dbReference>
<comment type="similarity">
    <text evidence="5">Belongs to the ribosome-inactivating protein family.</text>
</comment>
<dbReference type="InterPro" id="IPR001574">
    <property type="entry name" value="Ribosome_inactivat_prot"/>
</dbReference>
<keyword evidence="2" id="KW-0645">Protease</keyword>
<dbReference type="GO" id="GO:0006508">
    <property type="term" value="P:proteolysis"/>
    <property type="evidence" value="ECO:0007669"/>
    <property type="project" value="UniProtKB-KW"/>
</dbReference>
<dbReference type="STRING" id="4537.A0A0E0LWG6"/>
<dbReference type="AlphaFoldDB" id="A0A0E0LWG6"/>
<evidence type="ECO:0000256" key="3">
    <source>
        <dbReference type="ARBA" id="ARBA00022801"/>
    </source>
</evidence>
<dbReference type="PANTHER" id="PTHR46468">
    <property type="entry name" value="SENTRIN-SPECIFIC PROTEASE 8"/>
    <property type="match status" value="1"/>
</dbReference>
<dbReference type="GO" id="GO:0008234">
    <property type="term" value="F:cysteine-type peptidase activity"/>
    <property type="evidence" value="ECO:0007669"/>
    <property type="project" value="UniProtKB-KW"/>
</dbReference>
<comment type="catalytic activity">
    <reaction evidence="5">
        <text>Endohydrolysis of the N-glycosidic bond at one specific adenosine on the 28S rRNA.</text>
        <dbReference type="EC" id="3.2.2.22"/>
    </reaction>
</comment>
<dbReference type="PROSITE" id="PS50600">
    <property type="entry name" value="ULP_PROTEASE"/>
    <property type="match status" value="1"/>
</dbReference>
<dbReference type="HOGENOM" id="CLU_024546_0_0_1"/>
<evidence type="ECO:0000259" key="7">
    <source>
        <dbReference type="PROSITE" id="PS50600"/>
    </source>
</evidence>
<dbReference type="InterPro" id="IPR016138">
    <property type="entry name" value="Ribosome_inactivat_prot_sub1"/>
</dbReference>
<dbReference type="eggNOG" id="KOG3246">
    <property type="taxonomic scope" value="Eukaryota"/>
</dbReference>
<dbReference type="InterPro" id="IPR036041">
    <property type="entry name" value="Ribosome-inact_prot_sf"/>
</dbReference>
<keyword evidence="9" id="KW-1185">Reference proteome</keyword>
<dbReference type="GO" id="GO:0030598">
    <property type="term" value="F:rRNA N-glycosylase activity"/>
    <property type="evidence" value="ECO:0007669"/>
    <property type="project" value="UniProtKB-EC"/>
</dbReference>
<feature type="domain" description="Ubiquitin-like protease family profile" evidence="7">
    <location>
        <begin position="347"/>
        <end position="508"/>
    </location>
</feature>
<accession>A0A0E0LWG6</accession>
<feature type="compositionally biased region" description="Polar residues" evidence="6">
    <location>
        <begin position="320"/>
        <end position="341"/>
    </location>
</feature>
<evidence type="ECO:0000313" key="9">
    <source>
        <dbReference type="Proteomes" id="UP000026962"/>
    </source>
</evidence>
<evidence type="ECO:0000256" key="5">
    <source>
        <dbReference type="RuleBase" id="RU004915"/>
    </source>
</evidence>
<dbReference type="GO" id="GO:0006952">
    <property type="term" value="P:defense response"/>
    <property type="evidence" value="ECO:0007669"/>
    <property type="project" value="UniProtKB-KW"/>
</dbReference>
<sequence>MDDPSSCNFKLRMMGMRGDDKDDLEENRVENTVTLYLDGTEHQFVENFMHCQGRYRFCLLWNSAFRVTYGRRMLYTTPVHGTFYYILRYEAEYVVLVIDARTGWLVGFFNNRGIYEIRSDDFLGSYMNSSQCHKLPFNGNHREISPHGTENTWLNLQLFRKCFRHLSSYQPSNRRDPIGFKSSLGMMVVMFLESKFKMVHKRICHAMEHGMGSRLGDGFEWVKMLIVNWSSISQQDQEKDYDELVSYLEEELGLKMHKARRFDLDCTNQLVEHHPKLPDQNLSAQAQIDSDTINEAPQALRTSISSQIGSCSVDEAPQALPTSSSPISSNAEDLSPQTLPTSSESVARVTIDDLHSLCSQEFITDPVVVHAFNRLSDRIDSEDVLLVNPAMSHLLGNSDATVVSTQLQDLGLPSRKLVLFPVNNQDPYLVGEGTHWSLLVFDRNLGGRSRLAHHDSSPGDANLSAARRLAASLLPYLPPETRCTKAPTPKQNNGTDCALYMIKCAEVICDDHSDEKFDSKSGQATATSWENAANCKFSVNTCCARAVFPKTPIPTRDMTEAIERLAVTGITCNMATQTTCAKRAKPIQDAIKHGKNHLQALH</sequence>
<dbReference type="GO" id="GO:0000338">
    <property type="term" value="P:protein deneddylation"/>
    <property type="evidence" value="ECO:0007669"/>
    <property type="project" value="TreeGrafter"/>
</dbReference>
<dbReference type="Pfam" id="PF02902">
    <property type="entry name" value="Peptidase_C48"/>
    <property type="match status" value="1"/>
</dbReference>
<dbReference type="InterPro" id="IPR038765">
    <property type="entry name" value="Papain-like_cys_pep_sf"/>
</dbReference>
<dbReference type="PANTHER" id="PTHR46468:SF1">
    <property type="entry name" value="SENTRIN-SPECIFIC PROTEASE 8"/>
    <property type="match status" value="1"/>
</dbReference>
<dbReference type="GO" id="GO:0019784">
    <property type="term" value="F:deNEDDylase activity"/>
    <property type="evidence" value="ECO:0007669"/>
    <property type="project" value="InterPro"/>
</dbReference>
<dbReference type="InterPro" id="IPR044613">
    <property type="entry name" value="Nep1/2-like"/>
</dbReference>
<dbReference type="InterPro" id="IPR003653">
    <property type="entry name" value="Peptidase_C48_C"/>
</dbReference>
<protein>
    <submittedName>
        <fullName evidence="8">rRNA N-glycosidase</fullName>
    </submittedName>
</protein>
<dbReference type="OMA" id="KRICHAM"/>
<comment type="similarity">
    <text evidence="1">Belongs to the peptidase C48 family.</text>
</comment>
<keyword evidence="4" id="KW-0788">Thiol protease</keyword>
<proteinExistence type="inferred from homology"/>
<reference evidence="8" key="2">
    <citation type="submission" date="2018-05" db="EMBL/GenBank/DDBJ databases">
        <title>OpunRS2 (Oryza punctata Reference Sequence Version 2).</title>
        <authorList>
            <person name="Zhang J."/>
            <person name="Kudrna D."/>
            <person name="Lee S."/>
            <person name="Talag J."/>
            <person name="Welchert J."/>
            <person name="Wing R.A."/>
        </authorList>
    </citation>
    <scope>NUCLEOTIDE SEQUENCE [LARGE SCALE GENOMIC DNA]</scope>
</reference>
<feature type="region of interest" description="Disordered" evidence="6">
    <location>
        <begin position="315"/>
        <end position="341"/>
    </location>
</feature>
<evidence type="ECO:0000256" key="2">
    <source>
        <dbReference type="ARBA" id="ARBA00022670"/>
    </source>
</evidence>
<evidence type="ECO:0000313" key="8">
    <source>
        <dbReference type="EnsemblPlants" id="OPUNC08G17410.1"/>
    </source>
</evidence>
<dbReference type="SUPFAM" id="SSF56371">
    <property type="entry name" value="Ribosome inactivating proteins (RIP)"/>
    <property type="match status" value="1"/>
</dbReference>
<dbReference type="EnsemblPlants" id="OPUNC08G17410.1">
    <property type="protein sequence ID" value="OPUNC08G17410.1"/>
    <property type="gene ID" value="OPUNC08G17410"/>
</dbReference>
<keyword evidence="3 5" id="KW-0378">Hydrolase</keyword>
<dbReference type="Pfam" id="PF00161">
    <property type="entry name" value="RIP"/>
    <property type="match status" value="1"/>
</dbReference>
<dbReference type="Proteomes" id="UP000026962">
    <property type="component" value="Chromosome 8"/>
</dbReference>
<dbReference type="GO" id="GO:0017148">
    <property type="term" value="P:negative regulation of translation"/>
    <property type="evidence" value="ECO:0007669"/>
    <property type="project" value="UniProtKB-KW"/>
</dbReference>
<evidence type="ECO:0000256" key="1">
    <source>
        <dbReference type="ARBA" id="ARBA00005234"/>
    </source>
</evidence>
<dbReference type="Gramene" id="OPUNC08G17410.1">
    <property type="protein sequence ID" value="OPUNC08G17410.1"/>
    <property type="gene ID" value="OPUNC08G17410"/>
</dbReference>